<evidence type="ECO:0000313" key="3">
    <source>
        <dbReference type="Proteomes" id="UP000286045"/>
    </source>
</evidence>
<organism evidence="2 3">
    <name type="scientific">Xylaria grammica</name>
    <dbReference type="NCBI Taxonomy" id="363999"/>
    <lineage>
        <taxon>Eukaryota</taxon>
        <taxon>Fungi</taxon>
        <taxon>Dikarya</taxon>
        <taxon>Ascomycota</taxon>
        <taxon>Pezizomycotina</taxon>
        <taxon>Sordariomycetes</taxon>
        <taxon>Xylariomycetidae</taxon>
        <taxon>Xylariales</taxon>
        <taxon>Xylariaceae</taxon>
        <taxon>Xylaria</taxon>
    </lineage>
</organism>
<dbReference type="InterPro" id="IPR029498">
    <property type="entry name" value="HeLo_dom"/>
</dbReference>
<proteinExistence type="predicted"/>
<dbReference type="PANTHER" id="PTHR37542">
    <property type="entry name" value="HELO DOMAIN-CONTAINING PROTEIN-RELATED"/>
    <property type="match status" value="1"/>
</dbReference>
<gene>
    <name evidence="2" type="ORF">EKO27_g1308</name>
</gene>
<keyword evidence="3" id="KW-1185">Reference proteome</keyword>
<reference evidence="2 3" key="1">
    <citation type="submission" date="2018-12" db="EMBL/GenBank/DDBJ databases">
        <title>Draft genome sequence of Xylaria grammica IHI A82.</title>
        <authorList>
            <person name="Buettner E."/>
            <person name="Kellner H."/>
        </authorList>
    </citation>
    <scope>NUCLEOTIDE SEQUENCE [LARGE SCALE GENOMIC DNA]</scope>
    <source>
        <strain evidence="2 3">IHI A82</strain>
    </source>
</reference>
<dbReference type="PANTHER" id="PTHR37542:SF3">
    <property type="entry name" value="PRION-INHIBITION AND PROPAGATION HELO DOMAIN-CONTAINING PROTEIN"/>
    <property type="match status" value="1"/>
</dbReference>
<dbReference type="STRING" id="363999.A0A439DHD2"/>
<accession>A0A439DHD2</accession>
<name>A0A439DHD2_9PEZI</name>
<protein>
    <recommendedName>
        <fullName evidence="1">Prion-inhibition and propagation HeLo domain-containing protein</fullName>
    </recommendedName>
</protein>
<dbReference type="Pfam" id="PF14479">
    <property type="entry name" value="HeLo"/>
    <property type="match status" value="1"/>
</dbReference>
<dbReference type="Gene3D" id="1.20.120.1020">
    <property type="entry name" value="Prion-inhibition and propagation, HeLo domain"/>
    <property type="match status" value="1"/>
</dbReference>
<sequence length="230" mass="25434">MRLTRWGEAVHVKEDPMLSRPNAMDEETQMAKRTLLQILVLFADTEKISKKHKLSAKAGADPPTLTTKELDLAIAACSNKMKEMSVKRQQASSFLRRTSWAIYHKSEFEELITNISKLIDNLEMLFPPPKPSFERTGDEIARNSSEQSLKSLGNASCDVDSTVRAASMGAVLGHYYSNIAVHGKAQVGDTFSDDWQGAHGMSHRYHGVLVGGSGKALMGNKYGGKSFWDD</sequence>
<dbReference type="InterPro" id="IPR038305">
    <property type="entry name" value="HeLo_sf"/>
</dbReference>
<comment type="caution">
    <text evidence="2">The sequence shown here is derived from an EMBL/GenBank/DDBJ whole genome shotgun (WGS) entry which is preliminary data.</text>
</comment>
<dbReference type="EMBL" id="RYZI01000019">
    <property type="protein sequence ID" value="RWA13807.1"/>
    <property type="molecule type" value="Genomic_DNA"/>
</dbReference>
<feature type="domain" description="Prion-inhibition and propagation HeLo" evidence="1">
    <location>
        <begin position="1"/>
        <end position="151"/>
    </location>
</feature>
<dbReference type="AlphaFoldDB" id="A0A439DHD2"/>
<dbReference type="Proteomes" id="UP000286045">
    <property type="component" value="Unassembled WGS sequence"/>
</dbReference>
<evidence type="ECO:0000313" key="2">
    <source>
        <dbReference type="EMBL" id="RWA13807.1"/>
    </source>
</evidence>
<evidence type="ECO:0000259" key="1">
    <source>
        <dbReference type="Pfam" id="PF14479"/>
    </source>
</evidence>